<evidence type="ECO:0000313" key="4">
    <source>
        <dbReference type="Proteomes" id="UP000266188"/>
    </source>
</evidence>
<keyword evidence="1" id="KW-0539">Nucleus</keyword>
<name>A0A3A3A0C4_9EURO</name>
<accession>A0A3A3A0C4</accession>
<comment type="caution">
    <text evidence="3">The sequence shown here is derived from an EMBL/GenBank/DDBJ whole genome shotgun (WGS) entry which is preliminary data.</text>
</comment>
<dbReference type="GO" id="GO:0006351">
    <property type="term" value="P:DNA-templated transcription"/>
    <property type="evidence" value="ECO:0007669"/>
    <property type="project" value="InterPro"/>
</dbReference>
<dbReference type="PANTHER" id="PTHR46910:SF32">
    <property type="entry name" value="TRANSCRIPTION FACTOR DOMAIN-CONTAINING PROTEIN-RELATED"/>
    <property type="match status" value="1"/>
</dbReference>
<dbReference type="InterPro" id="IPR050987">
    <property type="entry name" value="AtrR-like"/>
</dbReference>
<organism evidence="3 4">
    <name type="scientific">Aspergillus sclerotialis</name>
    <dbReference type="NCBI Taxonomy" id="2070753"/>
    <lineage>
        <taxon>Eukaryota</taxon>
        <taxon>Fungi</taxon>
        <taxon>Dikarya</taxon>
        <taxon>Ascomycota</taxon>
        <taxon>Pezizomycotina</taxon>
        <taxon>Eurotiomycetes</taxon>
        <taxon>Eurotiomycetidae</taxon>
        <taxon>Eurotiales</taxon>
        <taxon>Aspergillaceae</taxon>
        <taxon>Aspergillus</taxon>
        <taxon>Aspergillus subgen. Polypaecilum</taxon>
    </lineage>
</organism>
<feature type="domain" description="Xylanolytic transcriptional activator regulatory" evidence="2">
    <location>
        <begin position="1"/>
        <end position="74"/>
    </location>
</feature>
<proteinExistence type="predicted"/>
<dbReference type="SMART" id="SM00906">
    <property type="entry name" value="Fungal_trans"/>
    <property type="match status" value="1"/>
</dbReference>
<dbReference type="GO" id="GO:0003677">
    <property type="term" value="F:DNA binding"/>
    <property type="evidence" value="ECO:0007669"/>
    <property type="project" value="InterPro"/>
</dbReference>
<evidence type="ECO:0000256" key="1">
    <source>
        <dbReference type="ARBA" id="ARBA00023242"/>
    </source>
</evidence>
<dbReference type="PANTHER" id="PTHR46910">
    <property type="entry name" value="TRANSCRIPTION FACTOR PDR1"/>
    <property type="match status" value="1"/>
</dbReference>
<evidence type="ECO:0000313" key="3">
    <source>
        <dbReference type="EMBL" id="RJE25094.1"/>
    </source>
</evidence>
<dbReference type="Proteomes" id="UP000266188">
    <property type="component" value="Unassembled WGS sequence"/>
</dbReference>
<dbReference type="AlphaFoldDB" id="A0A3A3A0C4"/>
<dbReference type="GO" id="GO:0008270">
    <property type="term" value="F:zinc ion binding"/>
    <property type="evidence" value="ECO:0007669"/>
    <property type="project" value="InterPro"/>
</dbReference>
<gene>
    <name evidence="3" type="ORF">PHISCL_02565</name>
</gene>
<keyword evidence="4" id="KW-1185">Reference proteome</keyword>
<dbReference type="STRING" id="2070753.A0A3A3A0C4"/>
<sequence>MTLQIGQALRILEVHGYHMNLSSRVTDQHYLIRCQNVWWTVYVLERQISVLMGAPLSINDNDISASLPSFPDSPLKTAAAAIHVKLSQAFGQVVNGKASMSTLHLTMDPNSLVALYRESGHRRSTLVKSAQGVLQKVANVAPDLREYFPVPEQESMNGISRVTGYMNLLYHQCVMLATRPFLFILVEMCANSEEPLRDVPTPVKLLLQICLESAKETIFILSALQDQTLLECFLPFHLESAVSAGLVFTMASLASPSLIESHTYYLGPLSSVLDQIIEQGNLIAAGQKKELNQLESLCASLKVSPAMGDYAVSSQLQEGAIPATGLTSGPLEPIGNDHGQNPNQAWTGQFGEPSQSAINMSPTQLLEVVDMMNGDSLLDWLDLPATALEFGNEGH</sequence>
<dbReference type="EMBL" id="MVGC01000058">
    <property type="protein sequence ID" value="RJE25094.1"/>
    <property type="molecule type" value="Genomic_DNA"/>
</dbReference>
<dbReference type="InterPro" id="IPR007219">
    <property type="entry name" value="XnlR_reg_dom"/>
</dbReference>
<protein>
    <recommendedName>
        <fullName evidence="2">Xylanolytic transcriptional activator regulatory domain-containing protein</fullName>
    </recommendedName>
</protein>
<dbReference type="CDD" id="cd12148">
    <property type="entry name" value="fungal_TF_MHR"/>
    <property type="match status" value="1"/>
</dbReference>
<reference evidence="4" key="1">
    <citation type="submission" date="2017-02" db="EMBL/GenBank/DDBJ databases">
        <authorList>
            <person name="Tafer H."/>
            <person name="Lopandic K."/>
        </authorList>
    </citation>
    <scope>NUCLEOTIDE SEQUENCE [LARGE SCALE GENOMIC DNA]</scope>
    <source>
        <strain evidence="4">CBS 366.77</strain>
    </source>
</reference>
<dbReference type="GO" id="GO:0003700">
    <property type="term" value="F:DNA-binding transcription factor activity"/>
    <property type="evidence" value="ECO:0007669"/>
    <property type="project" value="InterPro"/>
</dbReference>
<dbReference type="Pfam" id="PF04082">
    <property type="entry name" value="Fungal_trans"/>
    <property type="match status" value="1"/>
</dbReference>
<evidence type="ECO:0000259" key="2">
    <source>
        <dbReference type="SMART" id="SM00906"/>
    </source>
</evidence>
<dbReference type="OrthoDB" id="3548654at2759"/>